<reference evidence="1 2" key="1">
    <citation type="submission" date="2017-06" db="EMBL/GenBank/DDBJ databases">
        <title>A platform for efficient transgenesis in Macrostomum lignano, a flatworm model organism for stem cell research.</title>
        <authorList>
            <person name="Berezikov E."/>
        </authorList>
    </citation>
    <scope>NUCLEOTIDE SEQUENCE [LARGE SCALE GENOMIC DNA]</scope>
    <source>
        <strain evidence="1">DV1</strain>
        <tissue evidence="1">Whole organism</tissue>
    </source>
</reference>
<dbReference type="SUPFAM" id="SSF50978">
    <property type="entry name" value="WD40 repeat-like"/>
    <property type="match status" value="1"/>
</dbReference>
<dbReference type="InterPro" id="IPR036322">
    <property type="entry name" value="WD40_repeat_dom_sf"/>
</dbReference>
<sequence length="608" mass="66771">MGAQLCSPVLANSSLHSRQRQSKQFASSNTYLEPFSHANSCLPPVWAQMASFQSLPTAEHFHRNLPSDPASGLLWSVDLHFVPRSERQLIVSFAAHLPRGGMTPVPVNQFLSGGCISVWRIDSVTEITCSLLPRLQSMSYPCRVRVAVHPGWPKVCFAGELGLSLVDLLAPPVNGLPRVRSAGKPNMGEVIKSLAMSPNGTRILVMLRLAHRFYLRIVRLSSLPDVENEVSLGRLIPSMQLGRDYTETGHCAWSSDGRRVGFTVSTGHYGVLLLRRRRESNPCLLRRRNANGKLEPLSSFVLALEWCRCPADAAAASSSSTFNAELSSTRAFAFWPVNPESAEFVNGSDSDGCDDSVSCRCLLALGDSAGHLHVVGGFVDVGNDDKSDFDVNERLAAYLPVQRVGLSPGETAEVLQFSSSGRLLAVGCRTSGRIRVYRFDCRRVRRREGESDDIAARAGITVSLQLLRILEAKPWSPAALTVPVFYPVVSLAFTDTEEVLVSADTAGFVRLWRLPPPSQLECTDDNGFKTVRSLAELSGRAVASRCPIDCADRLPLPPSLLPPLCPNLMDRLRTCRRLKIFGNNRDSDWNLEFDRGPDEPKVFSVSLF</sequence>
<gene>
    <name evidence="1" type="ORF">BOX15_Mlig020778g1</name>
</gene>
<comment type="caution">
    <text evidence="1">The sequence shown here is derived from an EMBL/GenBank/DDBJ whole genome shotgun (WGS) entry which is preliminary data.</text>
</comment>
<evidence type="ECO:0000313" key="1">
    <source>
        <dbReference type="EMBL" id="PAA66106.1"/>
    </source>
</evidence>
<name>A0A267EXC3_9PLAT</name>
<evidence type="ECO:0000313" key="2">
    <source>
        <dbReference type="Proteomes" id="UP000215902"/>
    </source>
</evidence>
<dbReference type="EMBL" id="NIVC01001588">
    <property type="protein sequence ID" value="PAA66106.1"/>
    <property type="molecule type" value="Genomic_DNA"/>
</dbReference>
<accession>A0A267EXC3</accession>
<dbReference type="Proteomes" id="UP000215902">
    <property type="component" value="Unassembled WGS sequence"/>
</dbReference>
<protein>
    <submittedName>
        <fullName evidence="1">Uncharacterized protein</fullName>
    </submittedName>
</protein>
<keyword evidence="2" id="KW-1185">Reference proteome</keyword>
<dbReference type="AlphaFoldDB" id="A0A267EXC3"/>
<organism evidence="1 2">
    <name type="scientific">Macrostomum lignano</name>
    <dbReference type="NCBI Taxonomy" id="282301"/>
    <lineage>
        <taxon>Eukaryota</taxon>
        <taxon>Metazoa</taxon>
        <taxon>Spiralia</taxon>
        <taxon>Lophotrochozoa</taxon>
        <taxon>Platyhelminthes</taxon>
        <taxon>Rhabditophora</taxon>
        <taxon>Macrostomorpha</taxon>
        <taxon>Macrostomida</taxon>
        <taxon>Macrostomidae</taxon>
        <taxon>Macrostomum</taxon>
    </lineage>
</organism>
<proteinExistence type="predicted"/>
<dbReference type="Gene3D" id="2.130.10.10">
    <property type="entry name" value="YVTN repeat-like/Quinoprotein amine dehydrogenase"/>
    <property type="match status" value="1"/>
</dbReference>
<dbReference type="InterPro" id="IPR015943">
    <property type="entry name" value="WD40/YVTN_repeat-like_dom_sf"/>
</dbReference>